<keyword evidence="1" id="KW-0808">Transferase</keyword>
<dbReference type="GO" id="GO:0032259">
    <property type="term" value="P:methylation"/>
    <property type="evidence" value="ECO:0007669"/>
    <property type="project" value="UniProtKB-KW"/>
</dbReference>
<sequence>MTDKNAIDFHTTIAAEFSRKYESSKAFQERFRVWTGLFDRYLKLTDHVIDLGCGPGIFSNYLADKGCIVTGIDGSVAMIALCQQNSTSANVQYIVQSLPLTNLAYYTPQDIVLMSSVLEYVDDMTRMLEQARSLLRLNGLLIVSIPNQMSVFRVIERVAFGLMKRPRYFAHIRHMSTKVMFDQQLTKLGFDPLETVYFSNNDPISSVLKPFLAEEYVNNLLVGVYQKRDV</sequence>
<dbReference type="PANTHER" id="PTHR43861">
    <property type="entry name" value="TRANS-ACONITATE 2-METHYLTRANSFERASE-RELATED"/>
    <property type="match status" value="1"/>
</dbReference>
<name>A0A7K1S613_9BACT</name>
<dbReference type="RefSeq" id="WP_157583475.1">
    <property type="nucleotide sequence ID" value="NZ_WPIN01000002.1"/>
</dbReference>
<evidence type="ECO:0000313" key="2">
    <source>
        <dbReference type="Proteomes" id="UP000436006"/>
    </source>
</evidence>
<evidence type="ECO:0000313" key="1">
    <source>
        <dbReference type="EMBL" id="MVM29259.1"/>
    </source>
</evidence>
<proteinExistence type="predicted"/>
<keyword evidence="2" id="KW-1185">Reference proteome</keyword>
<dbReference type="SUPFAM" id="SSF53335">
    <property type="entry name" value="S-adenosyl-L-methionine-dependent methyltransferases"/>
    <property type="match status" value="1"/>
</dbReference>
<keyword evidence="1" id="KW-0489">Methyltransferase</keyword>
<dbReference type="GO" id="GO:0008168">
    <property type="term" value="F:methyltransferase activity"/>
    <property type="evidence" value="ECO:0007669"/>
    <property type="project" value="UniProtKB-KW"/>
</dbReference>
<dbReference type="Pfam" id="PF13489">
    <property type="entry name" value="Methyltransf_23"/>
    <property type="match status" value="1"/>
</dbReference>
<reference evidence="1 2" key="1">
    <citation type="submission" date="2019-12" db="EMBL/GenBank/DDBJ databases">
        <title>Spirosoma sp. HMF4905 genome sequencing and assembly.</title>
        <authorList>
            <person name="Kang H."/>
            <person name="Cha I."/>
            <person name="Kim H."/>
            <person name="Joh K."/>
        </authorList>
    </citation>
    <scope>NUCLEOTIDE SEQUENCE [LARGE SCALE GENOMIC DNA]</scope>
    <source>
        <strain evidence="1 2">HMF4905</strain>
    </source>
</reference>
<dbReference type="EMBL" id="WPIN01000002">
    <property type="protein sequence ID" value="MVM29259.1"/>
    <property type="molecule type" value="Genomic_DNA"/>
</dbReference>
<organism evidence="1 2">
    <name type="scientific">Spirosoma arboris</name>
    <dbReference type="NCBI Taxonomy" id="2682092"/>
    <lineage>
        <taxon>Bacteria</taxon>
        <taxon>Pseudomonadati</taxon>
        <taxon>Bacteroidota</taxon>
        <taxon>Cytophagia</taxon>
        <taxon>Cytophagales</taxon>
        <taxon>Cytophagaceae</taxon>
        <taxon>Spirosoma</taxon>
    </lineage>
</organism>
<dbReference type="Gene3D" id="3.40.50.150">
    <property type="entry name" value="Vaccinia Virus protein VP39"/>
    <property type="match status" value="1"/>
</dbReference>
<gene>
    <name evidence="1" type="ORF">GO755_04380</name>
</gene>
<dbReference type="CDD" id="cd02440">
    <property type="entry name" value="AdoMet_MTases"/>
    <property type="match status" value="1"/>
</dbReference>
<dbReference type="InterPro" id="IPR029063">
    <property type="entry name" value="SAM-dependent_MTases_sf"/>
</dbReference>
<protein>
    <submittedName>
        <fullName evidence="1">Methyltransferase domain-containing protein</fullName>
    </submittedName>
</protein>
<accession>A0A7K1S613</accession>
<dbReference type="Proteomes" id="UP000436006">
    <property type="component" value="Unassembled WGS sequence"/>
</dbReference>
<comment type="caution">
    <text evidence="1">The sequence shown here is derived from an EMBL/GenBank/DDBJ whole genome shotgun (WGS) entry which is preliminary data.</text>
</comment>
<dbReference type="AlphaFoldDB" id="A0A7K1S613"/>